<dbReference type="AlphaFoldDB" id="A0A379FCU3"/>
<proteinExistence type="predicted"/>
<name>A0A379FCU3_PROVU</name>
<dbReference type="Proteomes" id="UP000254331">
    <property type="component" value="Unassembled WGS sequence"/>
</dbReference>
<accession>A0A379FCU3</accession>
<evidence type="ECO:0000313" key="2">
    <source>
        <dbReference type="Proteomes" id="UP000254331"/>
    </source>
</evidence>
<gene>
    <name evidence="1" type="ORF">NCTC10376_03334</name>
</gene>
<dbReference type="EMBL" id="UGTW01000001">
    <property type="protein sequence ID" value="SUC17391.1"/>
    <property type="molecule type" value="Genomic_DNA"/>
</dbReference>
<protein>
    <submittedName>
        <fullName evidence="1">Uncharacterized protein</fullName>
    </submittedName>
</protein>
<organism evidence="1 2">
    <name type="scientific">Proteus vulgaris</name>
    <dbReference type="NCBI Taxonomy" id="585"/>
    <lineage>
        <taxon>Bacteria</taxon>
        <taxon>Pseudomonadati</taxon>
        <taxon>Pseudomonadota</taxon>
        <taxon>Gammaproteobacteria</taxon>
        <taxon>Enterobacterales</taxon>
        <taxon>Morganellaceae</taxon>
        <taxon>Proteus</taxon>
    </lineage>
</organism>
<sequence>MSNFLTIDPYNVLGTVSKFKEDLKVIPDQYVVDSLISAVKKSIFLKIIHEKSLRGNRHLLSVIYDFLGCISAIKKNEDRYFYFNIRSCIENSIRFLLNKDNDDEIGVTRMFSEFKERYKGVDGVSALARVYSDACNYVHNNVKADIDVSKSYKYIDSSKIFEKKKSRNLCNDLVSVQSSLDNFLLINNKEDIKHSFLYLNENIEYLINKKFLERLFSSEFVS</sequence>
<evidence type="ECO:0000313" key="1">
    <source>
        <dbReference type="EMBL" id="SUC17391.1"/>
    </source>
</evidence>
<dbReference type="RefSeq" id="WP_115370821.1">
    <property type="nucleotide sequence ID" value="NZ_UGTW01000001.1"/>
</dbReference>
<reference evidence="1 2" key="1">
    <citation type="submission" date="2018-06" db="EMBL/GenBank/DDBJ databases">
        <authorList>
            <consortium name="Pathogen Informatics"/>
            <person name="Doyle S."/>
        </authorList>
    </citation>
    <scope>NUCLEOTIDE SEQUENCE [LARGE SCALE GENOMIC DNA]</scope>
    <source>
        <strain evidence="1 2">NCTC10376</strain>
    </source>
</reference>